<dbReference type="SUPFAM" id="SSF50729">
    <property type="entry name" value="PH domain-like"/>
    <property type="match status" value="1"/>
</dbReference>
<dbReference type="Gene3D" id="1.25.10.10">
    <property type="entry name" value="Leucine-rich Repeat Variant"/>
    <property type="match status" value="1"/>
</dbReference>
<dbReference type="InterPro" id="IPR055236">
    <property type="entry name" value="EVH1_PP4R3"/>
</dbReference>
<dbReference type="GO" id="GO:0072542">
    <property type="term" value="F:protein phosphatase activator activity"/>
    <property type="evidence" value="ECO:0007669"/>
    <property type="project" value="TreeGrafter"/>
</dbReference>
<feature type="compositionally biased region" description="Acidic residues" evidence="4">
    <location>
        <begin position="857"/>
        <end position="867"/>
    </location>
</feature>
<dbReference type="GO" id="GO:0030289">
    <property type="term" value="C:protein phosphatase 4 complex"/>
    <property type="evidence" value="ECO:0007669"/>
    <property type="project" value="TreeGrafter"/>
</dbReference>
<evidence type="ECO:0000313" key="7">
    <source>
        <dbReference type="EMBL" id="CAD7252406.1"/>
    </source>
</evidence>
<dbReference type="InterPro" id="IPR011989">
    <property type="entry name" value="ARM-like"/>
</dbReference>
<dbReference type="EMBL" id="LR903913">
    <property type="protein sequence ID" value="CAD7252406.1"/>
    <property type="molecule type" value="Genomic_DNA"/>
</dbReference>
<accession>A0A7R9ADW4</accession>
<feature type="compositionally biased region" description="Basic and acidic residues" evidence="4">
    <location>
        <begin position="868"/>
        <end position="878"/>
    </location>
</feature>
<dbReference type="EMBL" id="CAJPEV010004396">
    <property type="protein sequence ID" value="CAG0901721.1"/>
    <property type="molecule type" value="Genomic_DNA"/>
</dbReference>
<dbReference type="PANTHER" id="PTHR23318:SF0">
    <property type="entry name" value="SERINE_THREONINE-PROTEIN PHOSPHATASE 4 REGULATORY SUBUNIT 3"/>
    <property type="match status" value="1"/>
</dbReference>
<proteinExistence type="inferred from homology"/>
<protein>
    <recommendedName>
        <fullName evidence="9">Serine/threonine-protein phosphatase 4 regulatory subunit 3-like central domain-containing protein</fullName>
    </recommendedName>
</protein>
<feature type="domain" description="Serine/threonine-protein phosphatase 4 regulatory subunit 3-like central" evidence="5">
    <location>
        <begin position="214"/>
        <end position="705"/>
    </location>
</feature>
<feature type="region of interest" description="Disordered" evidence="4">
    <location>
        <begin position="1"/>
        <end position="50"/>
    </location>
</feature>
<dbReference type="AlphaFoldDB" id="A0A7R9ADW4"/>
<name>A0A7R9ADW4_9CRUS</name>
<evidence type="ECO:0000256" key="2">
    <source>
        <dbReference type="ARBA" id="ARBA00008809"/>
    </source>
</evidence>
<comment type="similarity">
    <text evidence="2">Belongs to the SMEK family.</text>
</comment>
<feature type="domain" description="PP4R3 EVH1-like" evidence="6">
    <location>
        <begin position="119"/>
        <end position="170"/>
    </location>
</feature>
<dbReference type="Pfam" id="PF04802">
    <property type="entry name" value="PP4R3"/>
    <property type="match status" value="1"/>
</dbReference>
<evidence type="ECO:0000256" key="1">
    <source>
        <dbReference type="ARBA" id="ARBA00004123"/>
    </source>
</evidence>
<dbReference type="InterPro" id="IPR016024">
    <property type="entry name" value="ARM-type_fold"/>
</dbReference>
<gene>
    <name evidence="7" type="ORF">DSTB1V02_LOCUS12164</name>
</gene>
<evidence type="ECO:0008006" key="9">
    <source>
        <dbReference type="Google" id="ProtNLM"/>
    </source>
</evidence>
<evidence type="ECO:0000256" key="3">
    <source>
        <dbReference type="ARBA" id="ARBA00023242"/>
    </source>
</evidence>
<dbReference type="Proteomes" id="UP000677054">
    <property type="component" value="Unassembled WGS sequence"/>
</dbReference>
<comment type="subcellular location">
    <subcellularLocation>
        <location evidence="1">Nucleus</location>
    </subcellularLocation>
</comment>
<dbReference type="Gene3D" id="2.30.29.30">
    <property type="entry name" value="Pleckstrin-homology domain (PH domain)/Phosphotyrosine-binding domain (PTB)"/>
    <property type="match status" value="1"/>
</dbReference>
<organism evidence="7">
    <name type="scientific">Darwinula stevensoni</name>
    <dbReference type="NCBI Taxonomy" id="69355"/>
    <lineage>
        <taxon>Eukaryota</taxon>
        <taxon>Metazoa</taxon>
        <taxon>Ecdysozoa</taxon>
        <taxon>Arthropoda</taxon>
        <taxon>Crustacea</taxon>
        <taxon>Oligostraca</taxon>
        <taxon>Ostracoda</taxon>
        <taxon>Podocopa</taxon>
        <taxon>Podocopida</taxon>
        <taxon>Darwinulocopina</taxon>
        <taxon>Darwinuloidea</taxon>
        <taxon>Darwinulidae</taxon>
        <taxon>Darwinula</taxon>
    </lineage>
</organism>
<dbReference type="InterPro" id="IPR051137">
    <property type="entry name" value="PP4R3-like"/>
</dbReference>
<dbReference type="Pfam" id="PF22972">
    <property type="entry name" value="EVH1_PP4R3"/>
    <property type="match status" value="1"/>
</dbReference>
<feature type="compositionally biased region" description="Basic and acidic residues" evidence="4">
    <location>
        <begin position="780"/>
        <end position="808"/>
    </location>
</feature>
<reference evidence="7" key="1">
    <citation type="submission" date="2020-11" db="EMBL/GenBank/DDBJ databases">
        <authorList>
            <person name="Tran Van P."/>
        </authorList>
    </citation>
    <scope>NUCLEOTIDE SEQUENCE</scope>
</reference>
<feature type="compositionally biased region" description="Acidic residues" evidence="4">
    <location>
        <begin position="828"/>
        <end position="843"/>
    </location>
</feature>
<dbReference type="SUPFAM" id="SSF48371">
    <property type="entry name" value="ARM repeat"/>
    <property type="match status" value="1"/>
</dbReference>
<dbReference type="GO" id="GO:0006974">
    <property type="term" value="P:DNA damage response"/>
    <property type="evidence" value="ECO:0007669"/>
    <property type="project" value="TreeGrafter"/>
</dbReference>
<keyword evidence="8" id="KW-1185">Reference proteome</keyword>
<dbReference type="InterPro" id="IPR006887">
    <property type="entry name" value="P4R3-like_central_dom"/>
</dbReference>
<dbReference type="InterPro" id="IPR011993">
    <property type="entry name" value="PH-like_dom_sf"/>
</dbReference>
<evidence type="ECO:0000259" key="6">
    <source>
        <dbReference type="Pfam" id="PF22972"/>
    </source>
</evidence>
<dbReference type="OrthoDB" id="27483at2759"/>
<feature type="region of interest" description="Disordered" evidence="4">
    <location>
        <begin position="748"/>
        <end position="878"/>
    </location>
</feature>
<evidence type="ECO:0000313" key="8">
    <source>
        <dbReference type="Proteomes" id="UP000677054"/>
    </source>
</evidence>
<keyword evidence="3" id="KW-0539">Nucleus</keyword>
<dbReference type="GO" id="GO:0005654">
    <property type="term" value="C:nucleoplasm"/>
    <property type="evidence" value="ECO:0007669"/>
    <property type="project" value="TreeGrafter"/>
</dbReference>
<evidence type="ECO:0000256" key="4">
    <source>
        <dbReference type="SAM" id="MobiDB-lite"/>
    </source>
</evidence>
<sequence length="878" mass="100212">MVYYSQQKGTGASSSGNGSGSNKQMTVVDGKGSSGVNPGTRKTGPSETRRRVKLYALNAEKQWDDKGTGHVSSSYVERLKGTSLLVRAEADGKLWMDCYKGIVFREYYLLSLCIPLGSLLLESKIQPDTAYQKQQETLIVWSEGGNYDLALSFQERAGCDEIWEKICQVQGKDPSVDITQDIVEESEDEKYDEISDFNTSTVDLPSPEIGRLEEINEVVTSCMTSPLRREKLALLIENENYIRKLLNVFHICEDVEDLDGLRHLYSIFKNIFLLNKNALFEVMFSEELIFDVIGCLEYDPTQSQPKPHREYLKRLSQFHEVIPIRNPELLSKIHQTYRVQYIQDVVLPTPSLFEENMSTLSSFIFFNKVEIVSLIQEDENFLMELFSQLTDESTSDAKRRDLVLFLKELCTFSQTLQPQSRETFLKLLSSLGILPALELALGVEDHAVRSAAIDILAIVVEFSPSLVREYMLLQSAKVDEEQLLSNVIIEQIICDPDPELAGAVQLIGVLKILLDPENMLASINKSERTDFLTYFYKHSMHELIAPLLANTSSEDGPSREDSQTVQLLSLILEVLGFCVDHHAYHIKNYILGKDLLRRILVLLRSRHTFLSLCSLRLMRKIVGLKDEFYNRYIIRGNLFAPVVDSLIRNNGRYNLLDSALLELFEFIKMEDIKSLCTHVIEVHGKKLDKIEYVQTFKSLQLRYDQQMDRLHRDKFSIDGSLPPLMQRRTMSRFRRDPRDLDEDEELWFEAEDDVGEPSEGTSASLEETDAPSGVLSVGMLERRLGGGGGERERESEREREREREKDEEMSPDSTTPTPSPSPIGLVDYEGDSDEEDNGMDEDETRTTNSKRDRKSEDEEDEDEDEGDTSSKRPRTDPD</sequence>
<evidence type="ECO:0000259" key="5">
    <source>
        <dbReference type="Pfam" id="PF04802"/>
    </source>
</evidence>
<dbReference type="PANTHER" id="PTHR23318">
    <property type="entry name" value="ATP SYNTHASE GAMMA-RELATED"/>
    <property type="match status" value="1"/>
</dbReference>